<evidence type="ECO:0000313" key="2">
    <source>
        <dbReference type="Proteomes" id="UP000037904"/>
    </source>
</evidence>
<comment type="caution">
    <text evidence="1">The sequence shown here is derived from an EMBL/GenBank/DDBJ whole genome shotgun (WGS) entry which is preliminary data.</text>
</comment>
<dbReference type="AlphaFoldDB" id="A0A0M9EPA7"/>
<name>A0A0M9EPA7_FUSLA</name>
<protein>
    <submittedName>
        <fullName evidence="1">Uncharacterized protein</fullName>
    </submittedName>
</protein>
<sequence>MRPAHDDEAETLAHWKPMIIINETVLGPAYVESLVSQSPVLITSKTKGQKTFPLELWCMILDLIANDPDPHRYALVRLIDLKVDDRRNKRLVYVKVKRWLTMGSLQYETEAIAAHGYLARPDLTFEDLPFPFHRI</sequence>
<gene>
    <name evidence="1" type="ORF">FLAG1_10387</name>
</gene>
<dbReference type="EMBL" id="JXCE01000538">
    <property type="protein sequence ID" value="KPA36822.1"/>
    <property type="molecule type" value="Genomic_DNA"/>
</dbReference>
<dbReference type="Proteomes" id="UP000037904">
    <property type="component" value="Unassembled WGS sequence"/>
</dbReference>
<evidence type="ECO:0000313" key="1">
    <source>
        <dbReference type="EMBL" id="KPA36822.1"/>
    </source>
</evidence>
<keyword evidence="2" id="KW-1185">Reference proteome</keyword>
<accession>A0A0M9EPA7</accession>
<proteinExistence type="predicted"/>
<organism evidence="1 2">
    <name type="scientific">Fusarium langsethiae</name>
    <dbReference type="NCBI Taxonomy" id="179993"/>
    <lineage>
        <taxon>Eukaryota</taxon>
        <taxon>Fungi</taxon>
        <taxon>Dikarya</taxon>
        <taxon>Ascomycota</taxon>
        <taxon>Pezizomycotina</taxon>
        <taxon>Sordariomycetes</taxon>
        <taxon>Hypocreomycetidae</taxon>
        <taxon>Hypocreales</taxon>
        <taxon>Nectriaceae</taxon>
        <taxon>Fusarium</taxon>
    </lineage>
</organism>
<reference evidence="1 2" key="1">
    <citation type="submission" date="2015-04" db="EMBL/GenBank/DDBJ databases">
        <title>The draft genome sequence of Fusarium langsethiae, a T-2/HT-2 mycotoxin producer.</title>
        <authorList>
            <person name="Lysoe E."/>
            <person name="Divon H.H."/>
            <person name="Terzi V."/>
            <person name="Orru L."/>
            <person name="Lamontanara A."/>
            <person name="Kolseth A.-K."/>
            <person name="Frandsen R.J."/>
            <person name="Nielsen K."/>
            <person name="Thrane U."/>
        </authorList>
    </citation>
    <scope>NUCLEOTIDE SEQUENCE [LARGE SCALE GENOMIC DNA]</scope>
    <source>
        <strain evidence="1 2">Fl201059</strain>
    </source>
</reference>
<dbReference type="OrthoDB" id="4501419at2759"/>